<dbReference type="RefSeq" id="WP_014366697.1">
    <property type="nucleotide sequence ID" value="NC_017945.3"/>
</dbReference>
<name>A0AAU8PL07_CORPS</name>
<proteinExistence type="predicted"/>
<evidence type="ECO:0000313" key="5">
    <source>
        <dbReference type="EMBL" id="AFK16266.1"/>
    </source>
</evidence>
<dbReference type="EMBL" id="CP003540">
    <property type="protein sequence ID" value="AFK16266.1"/>
    <property type="molecule type" value="Genomic_DNA"/>
</dbReference>
<gene>
    <name evidence="5" type="ORF">CP258_03260</name>
</gene>
<evidence type="ECO:0000313" key="6">
    <source>
        <dbReference type="Proteomes" id="UP000006465"/>
    </source>
</evidence>
<dbReference type="PANTHER" id="PTHR43727">
    <property type="entry name" value="DIAMINOPIMELATE DECARBOXYLASE"/>
    <property type="match status" value="1"/>
</dbReference>
<accession>A0AAU8PL07</accession>
<dbReference type="SUPFAM" id="SSF51419">
    <property type="entry name" value="PLP-binding barrel"/>
    <property type="match status" value="1"/>
</dbReference>
<reference evidence="5 6" key="1">
    <citation type="journal article" date="2013" name="J. Biotechnol.">
        <title>Genome sequence of Corynebacterium pseudotuberculosis biovar equi strain 258 and prediction of antigenic targets to improve biotechnological vaccine production.</title>
        <authorList>
            <person name="Soares S.C."/>
            <person name="Trost E."/>
            <person name="Ramos R.T."/>
            <person name="Carneiro A.R."/>
            <person name="Santos A.R."/>
            <person name="Pinto A.C."/>
            <person name="Barbosa E."/>
            <person name="Aburjaile F."/>
            <person name="Ali A."/>
            <person name="Diniz C.A."/>
            <person name="Hassan S.S."/>
            <person name="Fiaux K."/>
            <person name="Guimaraes L.C."/>
            <person name="Bakhtiar S.M."/>
            <person name="Pereira U."/>
            <person name="Almeida S.S."/>
            <person name="Abreu V.A."/>
            <person name="Rocha F.S."/>
            <person name="Dorella F.A."/>
            <person name="Miyoshi A."/>
            <person name="Silva A."/>
            <person name="Azevedo V."/>
            <person name="Tauch A."/>
        </authorList>
    </citation>
    <scope>NUCLEOTIDE SEQUENCE [LARGE SCALE GENOMIC DNA]</scope>
    <source>
        <strain evidence="5 6">258</strain>
    </source>
</reference>
<dbReference type="GO" id="GO:0008836">
    <property type="term" value="F:diaminopimelate decarboxylase activity"/>
    <property type="evidence" value="ECO:0007669"/>
    <property type="project" value="TreeGrafter"/>
</dbReference>
<evidence type="ECO:0000256" key="3">
    <source>
        <dbReference type="PIRSR" id="PIRSR600183-50"/>
    </source>
</evidence>
<dbReference type="Gene3D" id="3.20.20.10">
    <property type="entry name" value="Alanine racemase"/>
    <property type="match status" value="1"/>
</dbReference>
<dbReference type="InterPro" id="IPR029066">
    <property type="entry name" value="PLP-binding_barrel"/>
</dbReference>
<evidence type="ECO:0000256" key="2">
    <source>
        <dbReference type="ARBA" id="ARBA00022898"/>
    </source>
</evidence>
<dbReference type="KEGG" id="coe:CP258_03260"/>
<feature type="domain" description="Orn/DAP/Arg decarboxylase 2 N-terminal" evidence="4">
    <location>
        <begin position="65"/>
        <end position="248"/>
    </location>
</feature>
<evidence type="ECO:0000259" key="4">
    <source>
        <dbReference type="Pfam" id="PF02784"/>
    </source>
</evidence>
<dbReference type="PANTHER" id="PTHR43727:SF2">
    <property type="entry name" value="GROUP IV DECARBOXYLASE"/>
    <property type="match status" value="1"/>
</dbReference>
<dbReference type="Pfam" id="PF02784">
    <property type="entry name" value="Orn_Arg_deC_N"/>
    <property type="match status" value="1"/>
</dbReference>
<organism evidence="5 6">
    <name type="scientific">Corynebacterium pseudotuberculosis 258</name>
    <dbReference type="NCBI Taxonomy" id="1168865"/>
    <lineage>
        <taxon>Bacteria</taxon>
        <taxon>Bacillati</taxon>
        <taxon>Actinomycetota</taxon>
        <taxon>Actinomycetes</taxon>
        <taxon>Mycobacteriales</taxon>
        <taxon>Corynebacteriaceae</taxon>
        <taxon>Corynebacterium</taxon>
    </lineage>
</organism>
<dbReference type="Gene3D" id="2.40.37.10">
    <property type="entry name" value="Lyase, Ornithine Decarboxylase, Chain A, domain 1"/>
    <property type="match status" value="1"/>
</dbReference>
<dbReference type="SUPFAM" id="SSF50621">
    <property type="entry name" value="Alanine racemase C-terminal domain-like"/>
    <property type="match status" value="1"/>
</dbReference>
<dbReference type="GO" id="GO:0009089">
    <property type="term" value="P:lysine biosynthetic process via diaminopimelate"/>
    <property type="evidence" value="ECO:0007669"/>
    <property type="project" value="TreeGrafter"/>
</dbReference>
<sequence length="452" mass="49090">MVAAPLCRMPIPHWQEELAHSSTLESIAHAARGPFHVLYPQNFTDTARLWLDTAADTGITFGLRFGKKSNKAGCFARNLADLYVQGNNAGIDVASTDELRAALCAGLPGEQLVVTGPTPTAELIRLAAYHGSLITISRPEDIDVIAGTICNIKPTKSLRILLRLSSDGAHTRFGMSLEQSYAVAQTLESGRYQDLPLDIAGVSFHCNGYDLDERIRMAHKAIDAVLKLREWSSASIVSIGGGFPTSSISPELWNAVTEQLTPSMFVTGRVPGDQYPFAANCAGAEALRYILTQGTTSLKDKAISHGITILAEPGRSLCQAAGASYFPVLSCHELPNTEGNVTVVEGTSLSLSEQWFDSEYYPDPYLIRAGKILSQGNPTDSAVAGSTCLDSDYLSRRFIRFPDRPQPGDILVYPDTAGYQMDSNESSFHGKEPPKKFVFSTTPHHHFTEDFS</sequence>
<keyword evidence="2 3" id="KW-0663">Pyridoxal phosphate</keyword>
<feature type="active site" description="Proton donor" evidence="3">
    <location>
        <position position="388"/>
    </location>
</feature>
<dbReference type="AlphaFoldDB" id="A0AAU8PL07"/>
<dbReference type="InterPro" id="IPR022644">
    <property type="entry name" value="De-COase2_N"/>
</dbReference>
<evidence type="ECO:0000256" key="1">
    <source>
        <dbReference type="ARBA" id="ARBA00001933"/>
    </source>
</evidence>
<dbReference type="Proteomes" id="UP000006465">
    <property type="component" value="Chromosome"/>
</dbReference>
<protein>
    <submittedName>
        <fullName evidence="5">Ornithine decarboxylase</fullName>
    </submittedName>
</protein>
<comment type="cofactor">
    <cofactor evidence="1 3">
        <name>pyridoxal 5'-phosphate</name>
        <dbReference type="ChEBI" id="CHEBI:597326"/>
    </cofactor>
</comment>
<dbReference type="PRINTS" id="PR01179">
    <property type="entry name" value="ODADCRBXLASE"/>
</dbReference>
<feature type="modified residue" description="N6-(pyridoxal phosphate)lysine" evidence="3">
    <location>
        <position position="68"/>
    </location>
</feature>
<dbReference type="InterPro" id="IPR000183">
    <property type="entry name" value="Orn/DAP/Arg_de-COase"/>
</dbReference>
<dbReference type="InterPro" id="IPR009006">
    <property type="entry name" value="Ala_racemase/Decarboxylase_C"/>
</dbReference>